<feature type="region of interest" description="Disordered" evidence="2">
    <location>
        <begin position="113"/>
        <end position="140"/>
    </location>
</feature>
<proteinExistence type="predicted"/>
<evidence type="ECO:0000313" key="4">
    <source>
        <dbReference type="Proteomes" id="UP000250321"/>
    </source>
</evidence>
<accession>A0A314YIA3</accession>
<reference evidence="3 4" key="1">
    <citation type="submission" date="2018-02" db="EMBL/GenBank/DDBJ databases">
        <title>Draft genome of wild Prunus yedoensis var. nudiflora.</title>
        <authorList>
            <person name="Baek S."/>
            <person name="Kim J.-H."/>
            <person name="Choi K."/>
            <person name="Kim G.-B."/>
            <person name="Cho A."/>
            <person name="Jang H."/>
            <person name="Shin C.-H."/>
            <person name="Yu H.-J."/>
            <person name="Mun J.-H."/>
        </authorList>
    </citation>
    <scope>NUCLEOTIDE SEQUENCE [LARGE SCALE GENOMIC DNA]</scope>
    <source>
        <strain evidence="4">cv. Jeju island</strain>
        <tissue evidence="3">Leaf</tissue>
    </source>
</reference>
<gene>
    <name evidence="3" type="ORF">Pyn_24794</name>
</gene>
<evidence type="ECO:0000256" key="1">
    <source>
        <dbReference type="SAM" id="Coils"/>
    </source>
</evidence>
<dbReference type="STRING" id="2094558.A0A314YIA3"/>
<dbReference type="PANTHER" id="PTHR47747">
    <property type="entry name" value="RIBONUCLEASE P PROTEIN SUBUNIT P38-LIKE PROTEIN"/>
    <property type="match status" value="1"/>
</dbReference>
<dbReference type="EMBL" id="PJQY01001258">
    <property type="protein sequence ID" value="PQQ04208.1"/>
    <property type="molecule type" value="Genomic_DNA"/>
</dbReference>
<keyword evidence="1" id="KW-0175">Coiled coil</keyword>
<dbReference type="OrthoDB" id="1735671at2759"/>
<protein>
    <submittedName>
        <fullName evidence="3">CAP-Gly domain-containing linker protein 1 isoform X2</fullName>
    </submittedName>
</protein>
<dbReference type="AlphaFoldDB" id="A0A314YIA3"/>
<dbReference type="PANTHER" id="PTHR47747:SF2">
    <property type="entry name" value="RIBONUCLEASE P PROTEIN SUBUNIT P38-LIKE PROTEIN"/>
    <property type="match status" value="1"/>
</dbReference>
<organism evidence="3 4">
    <name type="scientific">Prunus yedoensis var. nudiflora</name>
    <dbReference type="NCBI Taxonomy" id="2094558"/>
    <lineage>
        <taxon>Eukaryota</taxon>
        <taxon>Viridiplantae</taxon>
        <taxon>Streptophyta</taxon>
        <taxon>Embryophyta</taxon>
        <taxon>Tracheophyta</taxon>
        <taxon>Spermatophyta</taxon>
        <taxon>Magnoliopsida</taxon>
        <taxon>eudicotyledons</taxon>
        <taxon>Gunneridae</taxon>
        <taxon>Pentapetalae</taxon>
        <taxon>rosids</taxon>
        <taxon>fabids</taxon>
        <taxon>Rosales</taxon>
        <taxon>Rosaceae</taxon>
        <taxon>Amygdaloideae</taxon>
        <taxon>Amygdaleae</taxon>
        <taxon>Prunus</taxon>
    </lineage>
</organism>
<name>A0A314YIA3_PRUYE</name>
<evidence type="ECO:0000313" key="3">
    <source>
        <dbReference type="EMBL" id="PQQ04208.1"/>
    </source>
</evidence>
<evidence type="ECO:0000256" key="2">
    <source>
        <dbReference type="SAM" id="MobiDB-lite"/>
    </source>
</evidence>
<comment type="caution">
    <text evidence="3">The sequence shown here is derived from an EMBL/GenBank/DDBJ whole genome shotgun (WGS) entry which is preliminary data.</text>
</comment>
<keyword evidence="4" id="KW-1185">Reference proteome</keyword>
<feature type="coiled-coil region" evidence="1">
    <location>
        <begin position="29"/>
        <end position="70"/>
    </location>
</feature>
<dbReference type="Proteomes" id="UP000250321">
    <property type="component" value="Unassembled WGS sequence"/>
</dbReference>
<sequence length="212" mass="25039">MDAFVEQLRLKDEKLETYRWRLLSMELESKRLESHVEGLNKDMAHLRHNNMKLEALLLEREEELTSLKEQFASQLRFLNSQKNLNSTAYDSSVVNDPLWHKFNIISRKADEEDQNTKRTLMEQSQEQDIKKEEETPSSSQCKDVILKIQSPDKEFEVDKDVAYEGTSQGEVKVQWKLMALKSWHHQRMPQVQIILCGGWIFKLLEFLTRSRG</sequence>